<organism evidence="1">
    <name type="scientific">viral metagenome</name>
    <dbReference type="NCBI Taxonomy" id="1070528"/>
    <lineage>
        <taxon>unclassified sequences</taxon>
        <taxon>metagenomes</taxon>
        <taxon>organismal metagenomes</taxon>
    </lineage>
</organism>
<sequence length="121" mass="13967">MPATTNISGMVSDYSIDVRKADGSLRYRESSVMFPELPPIPEQPNCYSAECIKAYKQEVDLWAEECKKLADFYRLLHEYHSARCDYCMTHKGEKIEAKYITGEPSPQTIEGAKIEIRKLRR</sequence>
<gene>
    <name evidence="1" type="ORF">MM415A01028_0006</name>
</gene>
<evidence type="ECO:0000313" key="1">
    <source>
        <dbReference type="EMBL" id="QJA78689.1"/>
    </source>
</evidence>
<dbReference type="EMBL" id="MT142349">
    <property type="protein sequence ID" value="QJA78689.1"/>
    <property type="molecule type" value="Genomic_DNA"/>
</dbReference>
<protein>
    <submittedName>
        <fullName evidence="1">Uncharacterized protein</fullName>
    </submittedName>
</protein>
<name>A0A6M3KA31_9ZZZZ</name>
<reference evidence="1" key="1">
    <citation type="submission" date="2020-03" db="EMBL/GenBank/DDBJ databases">
        <title>The deep terrestrial virosphere.</title>
        <authorList>
            <person name="Holmfeldt K."/>
            <person name="Nilsson E."/>
            <person name="Simone D."/>
            <person name="Lopez-Fernandez M."/>
            <person name="Wu X."/>
            <person name="de Brujin I."/>
            <person name="Lundin D."/>
            <person name="Andersson A."/>
            <person name="Bertilsson S."/>
            <person name="Dopson M."/>
        </authorList>
    </citation>
    <scope>NUCLEOTIDE SEQUENCE</scope>
    <source>
        <strain evidence="1">MM415A01028</strain>
    </source>
</reference>
<accession>A0A6M3KA31</accession>
<dbReference type="AlphaFoldDB" id="A0A6M3KA31"/>
<proteinExistence type="predicted"/>